<dbReference type="Gene3D" id="1.10.30.50">
    <property type="match status" value="1"/>
</dbReference>
<accession>A0A1Y6MD48</accession>
<keyword evidence="2" id="KW-0255">Endonuclease</keyword>
<proteinExistence type="predicted"/>
<evidence type="ECO:0000313" key="3">
    <source>
        <dbReference type="Proteomes" id="UP000195719"/>
    </source>
</evidence>
<dbReference type="InterPro" id="IPR003615">
    <property type="entry name" value="HNH_nuc"/>
</dbReference>
<dbReference type="SMART" id="SM00507">
    <property type="entry name" value="HNHc"/>
    <property type="match status" value="1"/>
</dbReference>
<dbReference type="CDD" id="cd00085">
    <property type="entry name" value="HNHc"/>
    <property type="match status" value="1"/>
</dbReference>
<evidence type="ECO:0000313" key="2">
    <source>
        <dbReference type="EMBL" id="SMY34476.1"/>
    </source>
</evidence>
<keyword evidence="3" id="KW-1185">Reference proteome</keyword>
<organism evidence="2 3">
    <name type="scientific">Photobacterium andalusiense</name>
    <dbReference type="NCBI Taxonomy" id="2204296"/>
    <lineage>
        <taxon>Bacteria</taxon>
        <taxon>Pseudomonadati</taxon>
        <taxon>Pseudomonadota</taxon>
        <taxon>Gammaproteobacteria</taxon>
        <taxon>Vibrionales</taxon>
        <taxon>Vibrionaceae</taxon>
        <taxon>Photobacterium</taxon>
    </lineage>
</organism>
<sequence>MNPKIYTLPFLERNADKLDIEWINTKHISDDWKVKIFEHKPTGLLFAIYDRKVTLIRLEHSVSAIAGVKEWSRIPKSSAFDAFPKFAPGLGYCVKVETLDSLNQLLQQYCSSTKEPPTILDLHEEMFILAEKSSKSGAAARRKRLDSAPKKPSKRTVTITVYDRNPDVVAEVLERADGVCEICSDPAPFVRRVNGTAYLEVHHKVLLSRGGDDTVDNAIAVCPNCHRKVHYG</sequence>
<feature type="domain" description="HNH nuclease" evidence="1">
    <location>
        <begin position="167"/>
        <end position="227"/>
    </location>
</feature>
<protein>
    <submittedName>
        <fullName evidence="2">HNH endonuclease</fullName>
    </submittedName>
</protein>
<dbReference type="GO" id="GO:0003676">
    <property type="term" value="F:nucleic acid binding"/>
    <property type="evidence" value="ECO:0007669"/>
    <property type="project" value="InterPro"/>
</dbReference>
<dbReference type="InterPro" id="IPR002711">
    <property type="entry name" value="HNH"/>
</dbReference>
<reference evidence="3" key="1">
    <citation type="submission" date="2017-06" db="EMBL/GenBank/DDBJ databases">
        <authorList>
            <person name="Rodrigo-Torres L."/>
            <person name="Arahal R.D."/>
            <person name="Lucena T."/>
        </authorList>
    </citation>
    <scope>NUCLEOTIDE SEQUENCE [LARGE SCALE GENOMIC DNA]</scope>
    <source>
        <strain evidence="3">CECT 9192</strain>
    </source>
</reference>
<dbReference type="Pfam" id="PF01844">
    <property type="entry name" value="HNH"/>
    <property type="match status" value="1"/>
</dbReference>
<dbReference type="Proteomes" id="UP000195719">
    <property type="component" value="Unassembled WGS sequence"/>
</dbReference>
<evidence type="ECO:0000259" key="1">
    <source>
        <dbReference type="SMART" id="SM00507"/>
    </source>
</evidence>
<dbReference type="AlphaFoldDB" id="A0A1Y6MD48"/>
<keyword evidence="2" id="KW-0540">Nuclease</keyword>
<gene>
    <name evidence="2" type="ORF">PAND9192_01347</name>
</gene>
<keyword evidence="2" id="KW-0378">Hydrolase</keyword>
<name>A0A1Y6MD48_9GAMM</name>
<dbReference type="EMBL" id="FYAJ01000002">
    <property type="protein sequence ID" value="SMY34476.1"/>
    <property type="molecule type" value="Genomic_DNA"/>
</dbReference>
<dbReference type="GO" id="GO:0004519">
    <property type="term" value="F:endonuclease activity"/>
    <property type="evidence" value="ECO:0007669"/>
    <property type="project" value="UniProtKB-KW"/>
</dbReference>
<dbReference type="GO" id="GO:0008270">
    <property type="term" value="F:zinc ion binding"/>
    <property type="evidence" value="ECO:0007669"/>
    <property type="project" value="InterPro"/>
</dbReference>
<dbReference type="RefSeq" id="WP_234999000.1">
    <property type="nucleotide sequence ID" value="NZ_FYAJ01000002.1"/>
</dbReference>